<dbReference type="CTD" id="4536"/>
<reference evidence="20" key="1">
    <citation type="journal article" date="2024" name="Insect Syst Divers">
        <title>Skimming the skaters: genome skimming improves phylogenetic resolution of Halobatinae (Hemiptera: Gerridae).</title>
        <authorList>
            <person name="Chang J.J.M."/>
            <person name="Raupach M.J."/>
            <person name="Cheng L."/>
            <person name="Damgaard J."/>
            <person name="Hongjamrassilp W."/>
            <person name="Ip Y.C.A."/>
            <person name="Ng M.H.-C."/>
            <person name="Chan W.W.R."/>
            <person name="Kunning I."/>
            <person name="Liang B.J.Y."/>
            <person name="Maggioni D."/>
            <person name="Mana R.R."/>
            <person name="Mishra H."/>
            <person name="Mowe M.A.D."/>
            <person name="Wainwright B.J."/>
            <person name="Whitney J.L."/>
            <person name="Wolfe K."/>
            <person name="Yeo D.C.J."/>
            <person name="Huang D."/>
        </authorList>
    </citation>
    <scope>NUCLEOTIDE SEQUENCE</scope>
</reference>
<dbReference type="InterPro" id="IPR003917">
    <property type="entry name" value="NADH_UbQ_OxRdtase_chain2"/>
</dbReference>
<evidence type="ECO:0000256" key="3">
    <source>
        <dbReference type="ARBA" id="ARBA00007012"/>
    </source>
</evidence>
<dbReference type="InterPro" id="IPR001750">
    <property type="entry name" value="ND/Mrp_TM"/>
</dbReference>
<feature type="transmembrane region" description="Helical" evidence="18">
    <location>
        <begin position="196"/>
        <end position="216"/>
    </location>
</feature>
<dbReference type="Pfam" id="PF00361">
    <property type="entry name" value="Proton_antipo_M"/>
    <property type="match status" value="1"/>
</dbReference>
<evidence type="ECO:0000256" key="15">
    <source>
        <dbReference type="ARBA" id="ARBA00023128"/>
    </source>
</evidence>
<protein>
    <recommendedName>
        <fullName evidence="5 18">NADH-ubiquinone oxidoreductase chain 2</fullName>
        <ecNumber evidence="4 18">7.1.1.2</ecNumber>
    </recommendedName>
</protein>
<keyword evidence="14 18" id="KW-0830">Ubiquinone</keyword>
<evidence type="ECO:0000256" key="7">
    <source>
        <dbReference type="ARBA" id="ARBA00022660"/>
    </source>
</evidence>
<gene>
    <name evidence="20" type="primary">ND2</name>
</gene>
<keyword evidence="8 18" id="KW-0812">Transmembrane</keyword>
<comment type="subcellular location">
    <subcellularLocation>
        <location evidence="2 18">Mitochondrion inner membrane</location>
        <topology evidence="2 18">Multi-pass membrane protein</topology>
    </subcellularLocation>
</comment>
<feature type="transmembrane region" description="Helical" evidence="18">
    <location>
        <begin position="268"/>
        <end position="289"/>
    </location>
</feature>
<keyword evidence="15 18" id="KW-0496">Mitochondrion</keyword>
<evidence type="ECO:0000256" key="16">
    <source>
        <dbReference type="ARBA" id="ARBA00023136"/>
    </source>
</evidence>
<feature type="transmembrane region" description="Helical" evidence="18">
    <location>
        <begin position="237"/>
        <end position="256"/>
    </location>
</feature>
<accession>A0AB38Z649</accession>
<dbReference type="GO" id="GO:0006120">
    <property type="term" value="P:mitochondrial electron transport, NADH to ubiquinone"/>
    <property type="evidence" value="ECO:0007669"/>
    <property type="project" value="InterPro"/>
</dbReference>
<dbReference type="AlphaFoldDB" id="A0AB38Z649"/>
<keyword evidence="7 18" id="KW-0679">Respiratory chain</keyword>
<dbReference type="RefSeq" id="YP_011010251.1">
    <property type="nucleotide sequence ID" value="NC_085379.1"/>
</dbReference>
<dbReference type="InterPro" id="IPR050175">
    <property type="entry name" value="Complex_I_Subunit_2"/>
</dbReference>
<comment type="catalytic activity">
    <reaction evidence="17 18">
        <text>a ubiquinone + NADH + 5 H(+)(in) = a ubiquinol + NAD(+) + 4 H(+)(out)</text>
        <dbReference type="Rhea" id="RHEA:29091"/>
        <dbReference type="Rhea" id="RHEA-COMP:9565"/>
        <dbReference type="Rhea" id="RHEA-COMP:9566"/>
        <dbReference type="ChEBI" id="CHEBI:15378"/>
        <dbReference type="ChEBI" id="CHEBI:16389"/>
        <dbReference type="ChEBI" id="CHEBI:17976"/>
        <dbReference type="ChEBI" id="CHEBI:57540"/>
        <dbReference type="ChEBI" id="CHEBI:57945"/>
        <dbReference type="EC" id="7.1.1.2"/>
    </reaction>
</comment>
<comment type="function">
    <text evidence="18">Core subunit of the mitochondrial membrane respiratory chain NADH dehydrogenase (Complex I) which catalyzes electron transfer from NADH through the respiratory chain, using ubiquinone as an electron acceptor. Essential for the catalytic activity and assembly of complex I.</text>
</comment>
<evidence type="ECO:0000256" key="11">
    <source>
        <dbReference type="ARBA" id="ARBA00022982"/>
    </source>
</evidence>
<evidence type="ECO:0000256" key="5">
    <source>
        <dbReference type="ARBA" id="ARBA00021008"/>
    </source>
</evidence>
<evidence type="ECO:0000256" key="8">
    <source>
        <dbReference type="ARBA" id="ARBA00022692"/>
    </source>
</evidence>
<feature type="domain" description="NADH:quinone oxidoreductase/Mrp antiporter transmembrane" evidence="19">
    <location>
        <begin position="24"/>
        <end position="284"/>
    </location>
</feature>
<keyword evidence="13 18" id="KW-0520">NAD</keyword>
<dbReference type="GO" id="GO:0008137">
    <property type="term" value="F:NADH dehydrogenase (ubiquinone) activity"/>
    <property type="evidence" value="ECO:0007669"/>
    <property type="project" value="UniProtKB-EC"/>
</dbReference>
<evidence type="ECO:0000256" key="14">
    <source>
        <dbReference type="ARBA" id="ARBA00023075"/>
    </source>
</evidence>
<keyword evidence="16 18" id="KW-0472">Membrane</keyword>
<keyword evidence="6" id="KW-0813">Transport</keyword>
<comment type="similarity">
    <text evidence="3 18">Belongs to the complex I subunit 2 family.</text>
</comment>
<name>A0AB38Z649_9HEMI</name>
<sequence length="335" mass="39025">MIKISTKMVMYTTLVMSTVMVISSENWFSMWMGLEINMMSFIPLMEKNKNYMSAESKMIYFIIQSMGSIIFIFMMIMNPTIMILEEMNNQICMMLITLSMAMKMGMAPMHMWFVMIISKMNWKNCTILMTWQKIAPMFIMSNTCQNSMMINVIAISSATMGAIGGINQTSIKKIMAFSSINHLGWMTICMKFDNEMWMKYLAIYSIMIIMLTINMSKKSMNFINQINTNMKTKTEKINFLIMMLSLGGLPPFIGFLPKWLVIQTLIQTNSYITLIVLMMLSMLTLFYYLRMITPIIMMNNLINKWNLKSNNMKNINLMSFCINMMLPITMIINMI</sequence>
<evidence type="ECO:0000256" key="2">
    <source>
        <dbReference type="ARBA" id="ARBA00004448"/>
    </source>
</evidence>
<keyword evidence="11 18" id="KW-0249">Electron transport</keyword>
<dbReference type="PRINTS" id="PR01436">
    <property type="entry name" value="NADHDHGNASE2"/>
</dbReference>
<evidence type="ECO:0000256" key="10">
    <source>
        <dbReference type="ARBA" id="ARBA00022967"/>
    </source>
</evidence>
<evidence type="ECO:0000256" key="1">
    <source>
        <dbReference type="ARBA" id="ARBA00003257"/>
    </source>
</evidence>
<dbReference type="GeneID" id="87711052"/>
<keyword evidence="12 18" id="KW-1133">Transmembrane helix</keyword>
<evidence type="ECO:0000256" key="6">
    <source>
        <dbReference type="ARBA" id="ARBA00022448"/>
    </source>
</evidence>
<keyword evidence="10 18" id="KW-1278">Translocase</keyword>
<evidence type="ECO:0000256" key="17">
    <source>
        <dbReference type="ARBA" id="ARBA00049551"/>
    </source>
</evidence>
<proteinExistence type="inferred from homology"/>
<evidence type="ECO:0000313" key="20">
    <source>
        <dbReference type="EMBL" id="WPW46853.1"/>
    </source>
</evidence>
<dbReference type="PANTHER" id="PTHR46552">
    <property type="entry name" value="NADH-UBIQUINONE OXIDOREDUCTASE CHAIN 2"/>
    <property type="match status" value="1"/>
</dbReference>
<dbReference type="EMBL" id="OR804126">
    <property type="protein sequence ID" value="WPW46853.1"/>
    <property type="molecule type" value="Genomic_DNA"/>
</dbReference>
<dbReference type="EC" id="7.1.1.2" evidence="4 18"/>
<organism evidence="20">
    <name type="scientific">Esakia hungerfordi</name>
    <dbReference type="NCBI Taxonomy" id="3095925"/>
    <lineage>
        <taxon>Eukaryota</taxon>
        <taxon>Metazoa</taxon>
        <taxon>Ecdysozoa</taxon>
        <taxon>Arthropoda</taxon>
        <taxon>Hexapoda</taxon>
        <taxon>Insecta</taxon>
        <taxon>Pterygota</taxon>
        <taxon>Neoptera</taxon>
        <taxon>Paraneoptera</taxon>
        <taxon>Hemiptera</taxon>
        <taxon>Heteroptera</taxon>
        <taxon>Gerromorpha</taxon>
        <taxon>Gerroidea</taxon>
        <taxon>Gerridae</taxon>
        <taxon>Halobatinae</taxon>
        <taxon>Esakia</taxon>
    </lineage>
</organism>
<keyword evidence="9 18" id="KW-0999">Mitochondrion inner membrane</keyword>
<comment type="function">
    <text evidence="1">Core subunit of the mitochondrial membrane respiratory chain NADH dehydrogenase (Complex I) that is believed to belong to the minimal assembly required for catalysis. Complex I functions in the transfer of electrons from NADH to the respiratory chain. The immediate electron acceptor for the enzyme is believed to be ubiquinone.</text>
</comment>
<dbReference type="GO" id="GO:0005743">
    <property type="term" value="C:mitochondrial inner membrane"/>
    <property type="evidence" value="ECO:0007669"/>
    <property type="project" value="UniProtKB-SubCell"/>
</dbReference>
<evidence type="ECO:0000256" key="13">
    <source>
        <dbReference type="ARBA" id="ARBA00023027"/>
    </source>
</evidence>
<evidence type="ECO:0000256" key="12">
    <source>
        <dbReference type="ARBA" id="ARBA00022989"/>
    </source>
</evidence>
<feature type="transmembrane region" description="Helical" evidence="18">
    <location>
        <begin position="314"/>
        <end position="332"/>
    </location>
</feature>
<evidence type="ECO:0000259" key="19">
    <source>
        <dbReference type="Pfam" id="PF00361"/>
    </source>
</evidence>
<evidence type="ECO:0000256" key="18">
    <source>
        <dbReference type="RuleBase" id="RU003403"/>
    </source>
</evidence>
<geneLocation type="mitochondrion" evidence="20"/>
<evidence type="ECO:0000256" key="4">
    <source>
        <dbReference type="ARBA" id="ARBA00012944"/>
    </source>
</evidence>
<dbReference type="PANTHER" id="PTHR46552:SF1">
    <property type="entry name" value="NADH-UBIQUINONE OXIDOREDUCTASE CHAIN 2"/>
    <property type="match status" value="1"/>
</dbReference>
<evidence type="ECO:0000256" key="9">
    <source>
        <dbReference type="ARBA" id="ARBA00022792"/>
    </source>
</evidence>